<organism evidence="13 14">
    <name type="scientific">Kingella pumchi</name>
    <dbReference type="NCBI Taxonomy" id="2779506"/>
    <lineage>
        <taxon>Bacteria</taxon>
        <taxon>Pseudomonadati</taxon>
        <taxon>Pseudomonadota</taxon>
        <taxon>Betaproteobacteria</taxon>
        <taxon>Neisseriales</taxon>
        <taxon>Neisseriaceae</taxon>
        <taxon>Kingella</taxon>
    </lineage>
</organism>
<protein>
    <submittedName>
        <fullName evidence="13">L,D-transpeptidase</fullName>
    </submittedName>
</protein>
<evidence type="ECO:0000256" key="2">
    <source>
        <dbReference type="ARBA" id="ARBA00005992"/>
    </source>
</evidence>
<dbReference type="InterPro" id="IPR038063">
    <property type="entry name" value="Transpep_catalytic_dom"/>
</dbReference>
<evidence type="ECO:0000256" key="11">
    <source>
        <dbReference type="SAM" id="SignalP"/>
    </source>
</evidence>
<keyword evidence="11" id="KW-0732">Signal</keyword>
<feature type="signal peptide" evidence="11">
    <location>
        <begin position="1"/>
        <end position="19"/>
    </location>
</feature>
<feature type="chain" id="PRO_5046073468" evidence="11">
    <location>
        <begin position="20"/>
        <end position="333"/>
    </location>
</feature>
<keyword evidence="14" id="KW-1185">Reference proteome</keyword>
<evidence type="ECO:0000256" key="1">
    <source>
        <dbReference type="ARBA" id="ARBA00004752"/>
    </source>
</evidence>
<reference evidence="13 14" key="1">
    <citation type="submission" date="2022-02" db="EMBL/GenBank/DDBJ databases">
        <title>Genome sequence data of Kingella unionensis sp. nov. strain CICC 24913 (CCUG 75125).</title>
        <authorList>
            <person name="Xiao M."/>
        </authorList>
    </citation>
    <scope>NUCLEOTIDE SEQUENCE [LARGE SCALE GENOMIC DNA]</scope>
    <source>
        <strain evidence="13 14">CICC 24913</strain>
    </source>
</reference>
<feature type="active site" description="Proton donor/acceptor" evidence="9">
    <location>
        <position position="127"/>
    </location>
</feature>
<evidence type="ECO:0000256" key="10">
    <source>
        <dbReference type="SAM" id="MobiDB-lite"/>
    </source>
</evidence>
<accession>A0ABS9NKJ0</accession>
<dbReference type="EMBL" id="JAKOOW010000002">
    <property type="protein sequence ID" value="MCG6503092.1"/>
    <property type="molecule type" value="Genomic_DNA"/>
</dbReference>
<keyword evidence="4" id="KW-0808">Transferase</keyword>
<evidence type="ECO:0000256" key="5">
    <source>
        <dbReference type="ARBA" id="ARBA00022801"/>
    </source>
</evidence>
<feature type="domain" description="L,D-TPase catalytic" evidence="12">
    <location>
        <begin position="35"/>
        <end position="167"/>
    </location>
</feature>
<evidence type="ECO:0000256" key="9">
    <source>
        <dbReference type="PROSITE-ProRule" id="PRU01373"/>
    </source>
</evidence>
<evidence type="ECO:0000313" key="14">
    <source>
        <dbReference type="Proteomes" id="UP001298424"/>
    </source>
</evidence>
<name>A0ABS9NKJ0_9NEIS</name>
<comment type="pathway">
    <text evidence="1 9">Cell wall biogenesis; peptidoglycan biosynthesis.</text>
</comment>
<dbReference type="Proteomes" id="UP001298424">
    <property type="component" value="Unassembled WGS sequence"/>
</dbReference>
<keyword evidence="8 9" id="KW-0961">Cell wall biogenesis/degradation</keyword>
<gene>
    <name evidence="13" type="ORF">MB824_01040</name>
</gene>
<comment type="similarity">
    <text evidence="2">Belongs to the YkuD family.</text>
</comment>
<evidence type="ECO:0000256" key="6">
    <source>
        <dbReference type="ARBA" id="ARBA00022960"/>
    </source>
</evidence>
<dbReference type="RefSeq" id="WP_238745100.1">
    <property type="nucleotide sequence ID" value="NZ_JAKOOW010000002.1"/>
</dbReference>
<sequence>MNKLLIGLLALAAGQAALAAQTTPVPDVSPSAQGWHVVINIPQQRLFLYSNGKLQKAYPVAVGKAHTQTVLGEHRIGAKAFNPTWHIPKSIQRERGDGVTSVPPGPSNPLGPVFVRLGEPKLGLGIHGTSNPSSVPGVRSHGCVRMKSPDALQFAKTITSGSPASVVYEMAALNVDDGGNLWLAAFGDPYRKNNLKTAALKQSIAAWAQSNGRNVSSAKVDQVLKARRGTPVCISCSGAAKIQGNLHSLAWHSGSAKLTAAKANVSPRPTQDQVLPEGSSIEVDTGENEIPLKPQRSGGKHGSAYKATSVFDDEQPISVFEPGEKPLTPVNKP</sequence>
<keyword evidence="3" id="KW-0328">Glycosyltransferase</keyword>
<feature type="region of interest" description="Disordered" evidence="10">
    <location>
        <begin position="264"/>
        <end position="333"/>
    </location>
</feature>
<evidence type="ECO:0000313" key="13">
    <source>
        <dbReference type="EMBL" id="MCG6503092.1"/>
    </source>
</evidence>
<evidence type="ECO:0000256" key="7">
    <source>
        <dbReference type="ARBA" id="ARBA00022984"/>
    </source>
</evidence>
<dbReference type="PANTHER" id="PTHR30582">
    <property type="entry name" value="L,D-TRANSPEPTIDASE"/>
    <property type="match status" value="1"/>
</dbReference>
<evidence type="ECO:0000256" key="3">
    <source>
        <dbReference type="ARBA" id="ARBA00022676"/>
    </source>
</evidence>
<dbReference type="InterPro" id="IPR050979">
    <property type="entry name" value="LD-transpeptidase"/>
</dbReference>
<dbReference type="PROSITE" id="PS52029">
    <property type="entry name" value="LD_TPASE"/>
    <property type="match status" value="1"/>
</dbReference>
<keyword evidence="6 9" id="KW-0133">Cell shape</keyword>
<keyword evidence="7 9" id="KW-0573">Peptidoglycan synthesis</keyword>
<dbReference type="CDD" id="cd16913">
    <property type="entry name" value="YkuD_like"/>
    <property type="match status" value="1"/>
</dbReference>
<dbReference type="Pfam" id="PF03734">
    <property type="entry name" value="YkuD"/>
    <property type="match status" value="1"/>
</dbReference>
<feature type="active site" description="Nucleophile" evidence="9">
    <location>
        <position position="143"/>
    </location>
</feature>
<proteinExistence type="inferred from homology"/>
<evidence type="ECO:0000256" key="8">
    <source>
        <dbReference type="ARBA" id="ARBA00023316"/>
    </source>
</evidence>
<dbReference type="SUPFAM" id="SSF141523">
    <property type="entry name" value="L,D-transpeptidase catalytic domain-like"/>
    <property type="match status" value="1"/>
</dbReference>
<dbReference type="PANTHER" id="PTHR30582:SF24">
    <property type="entry name" value="L,D-TRANSPEPTIDASE ERFK_SRFK-RELATED"/>
    <property type="match status" value="1"/>
</dbReference>
<dbReference type="InterPro" id="IPR005490">
    <property type="entry name" value="LD_TPept_cat_dom"/>
</dbReference>
<comment type="caution">
    <text evidence="13">The sequence shown here is derived from an EMBL/GenBank/DDBJ whole genome shotgun (WGS) entry which is preliminary data.</text>
</comment>
<dbReference type="Gene3D" id="2.40.440.10">
    <property type="entry name" value="L,D-transpeptidase catalytic domain-like"/>
    <property type="match status" value="1"/>
</dbReference>
<evidence type="ECO:0000259" key="12">
    <source>
        <dbReference type="PROSITE" id="PS52029"/>
    </source>
</evidence>
<evidence type="ECO:0000256" key="4">
    <source>
        <dbReference type="ARBA" id="ARBA00022679"/>
    </source>
</evidence>
<keyword evidence="5" id="KW-0378">Hydrolase</keyword>